<organism evidence="1 2">
    <name type="scientific">Calicophoron daubneyi</name>
    <name type="common">Rumen fluke</name>
    <name type="synonym">Paramphistomum daubneyi</name>
    <dbReference type="NCBI Taxonomy" id="300641"/>
    <lineage>
        <taxon>Eukaryota</taxon>
        <taxon>Metazoa</taxon>
        <taxon>Spiralia</taxon>
        <taxon>Lophotrochozoa</taxon>
        <taxon>Platyhelminthes</taxon>
        <taxon>Trematoda</taxon>
        <taxon>Digenea</taxon>
        <taxon>Plagiorchiida</taxon>
        <taxon>Pronocephalata</taxon>
        <taxon>Paramphistomoidea</taxon>
        <taxon>Paramphistomidae</taxon>
        <taxon>Calicophoron</taxon>
    </lineage>
</organism>
<gene>
    <name evidence="1" type="ORF">CDAUBV1_LOCUS2292</name>
</gene>
<comment type="caution">
    <text evidence="1">The sequence shown here is derived from an EMBL/GenBank/DDBJ whole genome shotgun (WGS) entry which is preliminary data.</text>
</comment>
<sequence length="112" mass="12393">MTSEAVILIDRHIIIPHAHMEGSAMAPAARPTPVAQAWVVAALTEAGRPIAKKNHRTELPSEVHSLIRATKADELTSLRAHGKAFQTLVAPRYTEEERMIGRIRKGCLNWLI</sequence>
<reference evidence="1" key="1">
    <citation type="submission" date="2024-06" db="EMBL/GenBank/DDBJ databases">
        <authorList>
            <person name="Liu X."/>
            <person name="Lenzi L."/>
            <person name="Haldenby T S."/>
            <person name="Uol C."/>
        </authorList>
    </citation>
    <scope>NUCLEOTIDE SEQUENCE</scope>
</reference>
<proteinExistence type="predicted"/>
<evidence type="ECO:0000313" key="2">
    <source>
        <dbReference type="Proteomes" id="UP001497525"/>
    </source>
</evidence>
<protein>
    <submittedName>
        <fullName evidence="1">Uncharacterized protein</fullName>
    </submittedName>
</protein>
<evidence type="ECO:0000313" key="1">
    <source>
        <dbReference type="EMBL" id="CAL5130416.1"/>
    </source>
</evidence>
<dbReference type="Proteomes" id="UP001497525">
    <property type="component" value="Unassembled WGS sequence"/>
</dbReference>
<accession>A0AAV2T0Y0</accession>
<dbReference type="EMBL" id="CAXLJL010000065">
    <property type="protein sequence ID" value="CAL5130416.1"/>
    <property type="molecule type" value="Genomic_DNA"/>
</dbReference>
<dbReference type="AlphaFoldDB" id="A0AAV2T0Y0"/>
<name>A0AAV2T0Y0_CALDB</name>